<keyword evidence="1" id="KW-0732">Signal</keyword>
<dbReference type="AlphaFoldDB" id="A0A9X3IN85"/>
<keyword evidence="3" id="KW-1185">Reference proteome</keyword>
<evidence type="ECO:0000313" key="3">
    <source>
        <dbReference type="Proteomes" id="UP001144805"/>
    </source>
</evidence>
<accession>A0A9X3IN85</accession>
<organism evidence="2 3">
    <name type="scientific">Kaistia nematophila</name>
    <dbReference type="NCBI Taxonomy" id="2994654"/>
    <lineage>
        <taxon>Bacteria</taxon>
        <taxon>Pseudomonadati</taxon>
        <taxon>Pseudomonadota</taxon>
        <taxon>Alphaproteobacteria</taxon>
        <taxon>Hyphomicrobiales</taxon>
        <taxon>Kaistiaceae</taxon>
        <taxon>Kaistia</taxon>
    </lineage>
</organism>
<name>A0A9X3IN85_9HYPH</name>
<reference evidence="2" key="1">
    <citation type="submission" date="2022-11" db="EMBL/GenBank/DDBJ databases">
        <title>Biodiversity and phylogenetic relationships of bacteria.</title>
        <authorList>
            <person name="Machado R.A.R."/>
            <person name="Bhat A."/>
            <person name="Loulou A."/>
            <person name="Kallel S."/>
        </authorList>
    </citation>
    <scope>NUCLEOTIDE SEQUENCE</scope>
    <source>
        <strain evidence="2">K-TC2</strain>
    </source>
</reference>
<feature type="chain" id="PRO_5040817027" description="Lipoprotein" evidence="1">
    <location>
        <begin position="22"/>
        <end position="118"/>
    </location>
</feature>
<sequence length="118" mass="12693">MRIAILALLGFVAGCSTTHTATGPATGPSSGLQQAYQACQTSYDNHTLKTRAERARCINAAENQFASEFPDRELLRRQQGLRLSLAMQVDQGKISQATADAAYKRELTRLQAASAAHG</sequence>
<gene>
    <name evidence="2" type="ORF">OSH07_21105</name>
</gene>
<dbReference type="PROSITE" id="PS51257">
    <property type="entry name" value="PROKAR_LIPOPROTEIN"/>
    <property type="match status" value="1"/>
</dbReference>
<dbReference type="EMBL" id="JAPKNK010000011">
    <property type="protein sequence ID" value="MCX5571712.1"/>
    <property type="molecule type" value="Genomic_DNA"/>
</dbReference>
<feature type="signal peptide" evidence="1">
    <location>
        <begin position="1"/>
        <end position="21"/>
    </location>
</feature>
<comment type="caution">
    <text evidence="2">The sequence shown here is derived from an EMBL/GenBank/DDBJ whole genome shotgun (WGS) entry which is preliminary data.</text>
</comment>
<protein>
    <recommendedName>
        <fullName evidence="4">Lipoprotein</fullName>
    </recommendedName>
</protein>
<evidence type="ECO:0008006" key="4">
    <source>
        <dbReference type="Google" id="ProtNLM"/>
    </source>
</evidence>
<proteinExistence type="predicted"/>
<dbReference type="Proteomes" id="UP001144805">
    <property type="component" value="Unassembled WGS sequence"/>
</dbReference>
<evidence type="ECO:0000256" key="1">
    <source>
        <dbReference type="SAM" id="SignalP"/>
    </source>
</evidence>
<dbReference type="RefSeq" id="WP_266340672.1">
    <property type="nucleotide sequence ID" value="NZ_JAPKNK010000011.1"/>
</dbReference>
<evidence type="ECO:0000313" key="2">
    <source>
        <dbReference type="EMBL" id="MCX5571712.1"/>
    </source>
</evidence>